<organism evidence="3">
    <name type="scientific">viral metagenome</name>
    <dbReference type="NCBI Taxonomy" id="1070528"/>
    <lineage>
        <taxon>unclassified sequences</taxon>
        <taxon>metagenomes</taxon>
        <taxon>organismal metagenomes</taxon>
    </lineage>
</organism>
<dbReference type="AlphaFoldDB" id="A0A6C0HRC1"/>
<evidence type="ECO:0000313" key="3">
    <source>
        <dbReference type="EMBL" id="QHT82984.1"/>
    </source>
</evidence>
<reference evidence="3" key="1">
    <citation type="journal article" date="2020" name="Nature">
        <title>Giant virus diversity and host interactions through global metagenomics.</title>
        <authorList>
            <person name="Schulz F."/>
            <person name="Roux S."/>
            <person name="Paez-Espino D."/>
            <person name="Jungbluth S."/>
            <person name="Walsh D.A."/>
            <person name="Denef V.J."/>
            <person name="McMahon K.D."/>
            <person name="Konstantinidis K.T."/>
            <person name="Eloe-Fadrosh E.A."/>
            <person name="Kyrpides N.C."/>
            <person name="Woyke T."/>
        </authorList>
    </citation>
    <scope>NUCLEOTIDE SEQUENCE</scope>
    <source>
        <strain evidence="3">GVMAG-M-3300023184-165</strain>
    </source>
</reference>
<dbReference type="EMBL" id="MN740005">
    <property type="protein sequence ID" value="QHT82984.1"/>
    <property type="molecule type" value="Genomic_DNA"/>
</dbReference>
<keyword evidence="1" id="KW-0175">Coiled coil</keyword>
<feature type="compositionally biased region" description="Basic and acidic residues" evidence="2">
    <location>
        <begin position="306"/>
        <end position="325"/>
    </location>
</feature>
<proteinExistence type="predicted"/>
<evidence type="ECO:0000256" key="1">
    <source>
        <dbReference type="SAM" id="Coils"/>
    </source>
</evidence>
<name>A0A6C0HRC1_9ZZZZ</name>
<feature type="region of interest" description="Disordered" evidence="2">
    <location>
        <begin position="306"/>
        <end position="332"/>
    </location>
</feature>
<sequence length="425" mass="49828">MNQEFIDNVYYTPTHEELCYLATPPLPIPDTPNYVVAFAFGMFLLFCNEMITMTCGQGYNLLDYLEKKTSSYVKDQLDFYFYNENNITEEENKEKETDNEAEQDATDNSFKKYEDKYLEEFKKLADDIVLTEEEVTKEIEHRPASRDHLEKKLELEKDELKKKMEKFESQIKDVDANMMGDAENAPRKSEIILNLNRALKRLSDDLEKLNETIITEEDVNTASREFVINERLNGLKNNIIMEKTPLGNVVMFYNNSRSSFEYYSDSTIPYRYLEVLGRKYVITYNCKRIYVDMSKELEEAEKKLAEKKQKEEEERKKQEAREKGKSNSIATAEEPQKKNVFAKFKTYNKDTSIKAAAVPLDRPVPAKQTAPQEEKVVKERANRYSFEGKLANFSFLKKVDRKAVDKLYGLSFAEFKKMQKMQQNK</sequence>
<feature type="coiled-coil region" evidence="1">
    <location>
        <begin position="146"/>
        <end position="219"/>
    </location>
</feature>
<protein>
    <submittedName>
        <fullName evidence="3">Uncharacterized protein</fullName>
    </submittedName>
</protein>
<evidence type="ECO:0000256" key="2">
    <source>
        <dbReference type="SAM" id="MobiDB-lite"/>
    </source>
</evidence>
<accession>A0A6C0HRC1</accession>